<keyword evidence="1" id="KW-0472">Membrane</keyword>
<name>A0ABX1RGD4_9PSEU</name>
<protein>
    <submittedName>
        <fullName evidence="2">DUF998 domain-containing protein</fullName>
    </submittedName>
</protein>
<keyword evidence="1" id="KW-0812">Transmembrane</keyword>
<accession>A0ABX1RGD4</accession>
<comment type="caution">
    <text evidence="2">The sequence shown here is derived from an EMBL/GenBank/DDBJ whole genome shotgun (WGS) entry which is preliminary data.</text>
</comment>
<feature type="transmembrane region" description="Helical" evidence="1">
    <location>
        <begin position="25"/>
        <end position="45"/>
    </location>
</feature>
<feature type="transmembrane region" description="Helical" evidence="1">
    <location>
        <begin position="65"/>
        <end position="87"/>
    </location>
</feature>
<dbReference type="EMBL" id="JAAXKY010000068">
    <property type="protein sequence ID" value="NMH79453.1"/>
    <property type="molecule type" value="Genomic_DNA"/>
</dbReference>
<reference evidence="2 3" key="1">
    <citation type="submission" date="2020-04" db="EMBL/GenBank/DDBJ databases">
        <authorList>
            <person name="Klaysubun C."/>
            <person name="Duangmal K."/>
            <person name="Lipun K."/>
        </authorList>
    </citation>
    <scope>NUCLEOTIDE SEQUENCE [LARGE SCALE GENOMIC DNA]</scope>
    <source>
        <strain evidence="2 3">JCM 11839</strain>
    </source>
</reference>
<proteinExistence type="predicted"/>
<keyword evidence="1" id="KW-1133">Transmembrane helix</keyword>
<feature type="transmembrane region" description="Helical" evidence="1">
    <location>
        <begin position="141"/>
        <end position="163"/>
    </location>
</feature>
<feature type="transmembrane region" description="Helical" evidence="1">
    <location>
        <begin position="99"/>
        <end position="121"/>
    </location>
</feature>
<gene>
    <name evidence="2" type="ORF">HF577_20460</name>
</gene>
<dbReference type="RefSeq" id="WP_169397525.1">
    <property type="nucleotide sequence ID" value="NZ_BAAAJH010000003.1"/>
</dbReference>
<feature type="transmembrane region" description="Helical" evidence="1">
    <location>
        <begin position="170"/>
        <end position="189"/>
    </location>
</feature>
<keyword evidence="3" id="KW-1185">Reference proteome</keyword>
<dbReference type="Proteomes" id="UP001296706">
    <property type="component" value="Unassembled WGS sequence"/>
</dbReference>
<organism evidence="2 3">
    <name type="scientific">Pseudonocardia xinjiangensis</name>
    <dbReference type="NCBI Taxonomy" id="75289"/>
    <lineage>
        <taxon>Bacteria</taxon>
        <taxon>Bacillati</taxon>
        <taxon>Actinomycetota</taxon>
        <taxon>Actinomycetes</taxon>
        <taxon>Pseudonocardiales</taxon>
        <taxon>Pseudonocardiaceae</taxon>
        <taxon>Pseudonocardia</taxon>
    </lineage>
</organism>
<evidence type="ECO:0000313" key="2">
    <source>
        <dbReference type="EMBL" id="NMH79453.1"/>
    </source>
</evidence>
<dbReference type="InterPro" id="IPR009339">
    <property type="entry name" value="DUF998"/>
</dbReference>
<evidence type="ECO:0000256" key="1">
    <source>
        <dbReference type="SAM" id="Phobius"/>
    </source>
</evidence>
<evidence type="ECO:0000313" key="3">
    <source>
        <dbReference type="Proteomes" id="UP001296706"/>
    </source>
</evidence>
<sequence>MVTSTTPQAVHDLGAPAARRRTRRLLTAAALAGPFFYVSSAAQALTREGFDIRIHPLSQLATGGLGWLQQVSFVLAGLGAIAFAVAHRCIVSTGAGSRIARILLSVFGAGFLIAGCFPMDAQNGFPIGAPAGVVEMSWHSIVHTAAAAVSFIALAGACIALLVRSIRRRRVWASIGNGLVAVVLLLPMSPTESSIQIAVTGLIAFSWVTVSALRLRSGV</sequence>
<dbReference type="Pfam" id="PF06197">
    <property type="entry name" value="DUF998"/>
    <property type="match status" value="1"/>
</dbReference>
<feature type="transmembrane region" description="Helical" evidence="1">
    <location>
        <begin position="195"/>
        <end position="215"/>
    </location>
</feature>